<evidence type="ECO:0000313" key="2">
    <source>
        <dbReference type="EMBL" id="CAA9366122.1"/>
    </source>
</evidence>
<protein>
    <submittedName>
        <fullName evidence="2">High-affinity branched-chain amino acid transport system permease protein LivH</fullName>
    </submittedName>
</protein>
<feature type="non-terminal residue" evidence="2">
    <location>
        <position position="27"/>
    </location>
</feature>
<proteinExistence type="predicted"/>
<dbReference type="AlphaFoldDB" id="A0A6J4MW47"/>
<dbReference type="EMBL" id="CADCUC010000731">
    <property type="protein sequence ID" value="CAA9366122.1"/>
    <property type="molecule type" value="Genomic_DNA"/>
</dbReference>
<feature type="compositionally biased region" description="Basic and acidic residues" evidence="1">
    <location>
        <begin position="9"/>
        <end position="18"/>
    </location>
</feature>
<name>A0A6J4MW47_9HYPH</name>
<feature type="region of interest" description="Disordered" evidence="1">
    <location>
        <begin position="1"/>
        <end position="27"/>
    </location>
</feature>
<organism evidence="2">
    <name type="scientific">uncultured Microvirga sp</name>
    <dbReference type="NCBI Taxonomy" id="412392"/>
    <lineage>
        <taxon>Bacteria</taxon>
        <taxon>Pseudomonadati</taxon>
        <taxon>Pseudomonadota</taxon>
        <taxon>Alphaproteobacteria</taxon>
        <taxon>Hyphomicrobiales</taxon>
        <taxon>Methylobacteriaceae</taxon>
        <taxon>Microvirga</taxon>
        <taxon>environmental samples</taxon>
    </lineage>
</organism>
<sequence length="27" mass="2943">GSVCAAAHQRADPGLDLRPHRHRLHDG</sequence>
<gene>
    <name evidence="2" type="ORF">AVDCRST_MAG90-3418</name>
</gene>
<feature type="non-terminal residue" evidence="2">
    <location>
        <position position="1"/>
    </location>
</feature>
<accession>A0A6J4MW47</accession>
<evidence type="ECO:0000256" key="1">
    <source>
        <dbReference type="SAM" id="MobiDB-lite"/>
    </source>
</evidence>
<reference evidence="2" key="1">
    <citation type="submission" date="2020-02" db="EMBL/GenBank/DDBJ databases">
        <authorList>
            <person name="Meier V. D."/>
        </authorList>
    </citation>
    <scope>NUCLEOTIDE SEQUENCE</scope>
    <source>
        <strain evidence="2">AVDCRST_MAG90</strain>
    </source>
</reference>